<feature type="transmembrane region" description="Helical" evidence="1">
    <location>
        <begin position="140"/>
        <end position="164"/>
    </location>
</feature>
<sequence>MRESSEAGHNTVLRARTTYKLIRPFEAMALLLQATNLATSAINDRYRPAGVPILLALAAGHLVLAAVVVRHRGPLTRGHAWTGVWIAEMFVMQLVVATLLLPGDFAGYGYGVQVGNFSLIPLAVLAFYPWGGFRNRRRRWVIEAGLIAAIIIHPLLIVGIMNAWQLTGAQVKSVGQYAVWAVVWYLVGKGLAKLCRIAVAVQSEALVHSYEAALGDLHTHVEIAVRSIAAGENADDAAQKLRDVVYTRRRQLLLEDPQVGAVDIFKNAIRLFGERLTLLSSPRLGGLTLPNDRAMVLERGLVDLLKNAVDHGGGAVRLGFDLKDELMVLTVSDTGPGLTADDFAAPGSTMHRISGEVRPLGGSLVLANSGDAGTTVQLTLPLRGDR</sequence>
<reference evidence="3 4" key="1">
    <citation type="submission" date="2023-06" db="EMBL/GenBank/DDBJ databases">
        <authorList>
            <person name="Oyuntsetseg B."/>
            <person name="Kim S.B."/>
        </authorList>
    </citation>
    <scope>NUCLEOTIDE SEQUENCE [LARGE SCALE GENOMIC DNA]</scope>
    <source>
        <strain evidence="3 4">2-2</strain>
    </source>
</reference>
<dbReference type="SUPFAM" id="SSF55874">
    <property type="entry name" value="ATPase domain of HSP90 chaperone/DNA topoisomerase II/histidine kinase"/>
    <property type="match status" value="1"/>
</dbReference>
<dbReference type="Proteomes" id="UP001227101">
    <property type="component" value="Chromosome"/>
</dbReference>
<keyword evidence="1" id="KW-1133">Transmembrane helix</keyword>
<evidence type="ECO:0000256" key="1">
    <source>
        <dbReference type="SAM" id="Phobius"/>
    </source>
</evidence>
<organism evidence="3 4">
    <name type="scientific">Amycolatopsis nalaikhensis</name>
    <dbReference type="NCBI Taxonomy" id="715472"/>
    <lineage>
        <taxon>Bacteria</taxon>
        <taxon>Bacillati</taxon>
        <taxon>Actinomycetota</taxon>
        <taxon>Actinomycetes</taxon>
        <taxon>Pseudonocardiales</taxon>
        <taxon>Pseudonocardiaceae</taxon>
        <taxon>Amycolatopsis</taxon>
    </lineage>
</organism>
<dbReference type="Pfam" id="PF02518">
    <property type="entry name" value="HATPase_c"/>
    <property type="match status" value="1"/>
</dbReference>
<dbReference type="GO" id="GO:0005524">
    <property type="term" value="F:ATP binding"/>
    <property type="evidence" value="ECO:0007669"/>
    <property type="project" value="UniProtKB-KW"/>
</dbReference>
<dbReference type="Gene3D" id="3.30.565.10">
    <property type="entry name" value="Histidine kinase-like ATPase, C-terminal domain"/>
    <property type="match status" value="1"/>
</dbReference>
<keyword evidence="4" id="KW-1185">Reference proteome</keyword>
<protein>
    <submittedName>
        <fullName evidence="3">ATP-binding protein</fullName>
    </submittedName>
</protein>
<evidence type="ECO:0000313" key="4">
    <source>
        <dbReference type="Proteomes" id="UP001227101"/>
    </source>
</evidence>
<keyword evidence="3" id="KW-0547">Nucleotide-binding</keyword>
<keyword evidence="3" id="KW-0067">ATP-binding</keyword>
<dbReference type="InterPro" id="IPR003594">
    <property type="entry name" value="HATPase_dom"/>
</dbReference>
<gene>
    <name evidence="3" type="ORF">QP939_04675</name>
</gene>
<name>A0ABY8XQP0_9PSEU</name>
<keyword evidence="1" id="KW-0812">Transmembrane</keyword>
<dbReference type="InterPro" id="IPR036890">
    <property type="entry name" value="HATPase_C_sf"/>
</dbReference>
<evidence type="ECO:0000313" key="3">
    <source>
        <dbReference type="EMBL" id="WIV57975.1"/>
    </source>
</evidence>
<feature type="transmembrane region" description="Helical" evidence="1">
    <location>
        <begin position="21"/>
        <end position="43"/>
    </location>
</feature>
<feature type="transmembrane region" description="Helical" evidence="1">
    <location>
        <begin position="49"/>
        <end position="69"/>
    </location>
</feature>
<proteinExistence type="predicted"/>
<accession>A0ABY8XQP0</accession>
<dbReference type="EMBL" id="CP127173">
    <property type="protein sequence ID" value="WIV57975.1"/>
    <property type="molecule type" value="Genomic_DNA"/>
</dbReference>
<feature type="transmembrane region" description="Helical" evidence="1">
    <location>
        <begin position="81"/>
        <end position="101"/>
    </location>
</feature>
<evidence type="ECO:0000259" key="2">
    <source>
        <dbReference type="Pfam" id="PF02518"/>
    </source>
</evidence>
<feature type="domain" description="Histidine kinase/HSP90-like ATPase" evidence="2">
    <location>
        <begin position="297"/>
        <end position="383"/>
    </location>
</feature>
<keyword evidence="1" id="KW-0472">Membrane</keyword>
<feature type="transmembrane region" description="Helical" evidence="1">
    <location>
        <begin position="107"/>
        <end position="128"/>
    </location>
</feature>
<dbReference type="RefSeq" id="WP_285455295.1">
    <property type="nucleotide sequence ID" value="NZ_CP127173.1"/>
</dbReference>